<dbReference type="PANTHER" id="PTHR32196:SF72">
    <property type="entry name" value="RIBOSE IMPORT PERMEASE PROTEIN RBSC"/>
    <property type="match status" value="1"/>
</dbReference>
<evidence type="ECO:0000256" key="6">
    <source>
        <dbReference type="SAM" id="MobiDB-lite"/>
    </source>
</evidence>
<feature type="transmembrane region" description="Helical" evidence="7">
    <location>
        <begin position="321"/>
        <end position="340"/>
    </location>
</feature>
<evidence type="ECO:0000313" key="9">
    <source>
        <dbReference type="Proteomes" id="UP000188929"/>
    </source>
</evidence>
<accession>A0A1V2I829</accession>
<feature type="transmembrane region" description="Helical" evidence="7">
    <location>
        <begin position="268"/>
        <end position="289"/>
    </location>
</feature>
<dbReference type="Pfam" id="PF02653">
    <property type="entry name" value="BPD_transp_2"/>
    <property type="match status" value="1"/>
</dbReference>
<comment type="caution">
    <text evidence="8">The sequence shown here is derived from an EMBL/GenBank/DDBJ whole genome shotgun (WGS) entry which is preliminary data.</text>
</comment>
<sequence length="347" mass="36021">MSTTTPDTGHARADGPRTEAPALAPRPSWWARTGPADLTRRGAVVVVWALMVVAFGIASPHVFLTSGTLQIILGSHGELIFLCMALVCVFSVGEFDFSVASVMGLSGTATSVMYVTHGWPMVAAAAFGLALGIAAGALNAVIIVILGVDPIIATLGMATALVGVALWLSNLTTVNGLPFGYSDIATTHLAGLPLFFYYGVVLVVVVTYVLFATPLGKHMTFVGANSEVARLAGVNVNRIRFGAFMFSGLLSGLGGLLLAANIGGYDPVSSTASLLPALAATFLGTAIIVPGRFNPVGTWIAVFFLYTGIVGLQLLGLSGWISDFFFGASLVLAVTVSTLLRRRVATR</sequence>
<proteinExistence type="predicted"/>
<reference evidence="9" key="1">
    <citation type="submission" date="2016-10" db="EMBL/GenBank/DDBJ databases">
        <title>Frankia sp. NRRL B-16386 Genome sequencing.</title>
        <authorList>
            <person name="Ghodhbane-Gtari F."/>
            <person name="Swanson E."/>
            <person name="Gueddou A."/>
            <person name="Hezbri K."/>
            <person name="Ktari K."/>
            <person name="Nouioui I."/>
            <person name="Morris K."/>
            <person name="Simpson S."/>
            <person name="Abebe-Akele F."/>
            <person name="Thomas K."/>
            <person name="Gtari M."/>
            <person name="Tisa L.S."/>
        </authorList>
    </citation>
    <scope>NUCLEOTIDE SEQUENCE [LARGE SCALE GENOMIC DNA]</scope>
    <source>
        <strain evidence="9">NRRL B-16386</strain>
    </source>
</reference>
<feature type="transmembrane region" description="Helical" evidence="7">
    <location>
        <begin position="296"/>
        <end position="315"/>
    </location>
</feature>
<name>A0A1V2I829_9ACTN</name>
<protein>
    <submittedName>
        <fullName evidence="8">ABC transporter permease</fullName>
    </submittedName>
</protein>
<feature type="transmembrane region" description="Helical" evidence="7">
    <location>
        <begin position="97"/>
        <end position="115"/>
    </location>
</feature>
<feature type="transmembrane region" description="Helical" evidence="7">
    <location>
        <begin position="151"/>
        <end position="169"/>
    </location>
</feature>
<keyword evidence="3 7" id="KW-0812">Transmembrane</keyword>
<evidence type="ECO:0000256" key="4">
    <source>
        <dbReference type="ARBA" id="ARBA00022989"/>
    </source>
</evidence>
<dbReference type="GO" id="GO:0022857">
    <property type="term" value="F:transmembrane transporter activity"/>
    <property type="evidence" value="ECO:0007669"/>
    <property type="project" value="InterPro"/>
</dbReference>
<feature type="transmembrane region" description="Helical" evidence="7">
    <location>
        <begin position="189"/>
        <end position="211"/>
    </location>
</feature>
<feature type="transmembrane region" description="Helical" evidence="7">
    <location>
        <begin position="121"/>
        <end position="144"/>
    </location>
</feature>
<dbReference type="CDD" id="cd06579">
    <property type="entry name" value="TM_PBP1_transp_AraH_like"/>
    <property type="match status" value="1"/>
</dbReference>
<gene>
    <name evidence="8" type="ORF">BL253_20835</name>
</gene>
<organism evidence="8 9">
    <name type="scientific">Pseudofrankia asymbiotica</name>
    <dbReference type="NCBI Taxonomy" id="1834516"/>
    <lineage>
        <taxon>Bacteria</taxon>
        <taxon>Bacillati</taxon>
        <taxon>Actinomycetota</taxon>
        <taxon>Actinomycetes</taxon>
        <taxon>Frankiales</taxon>
        <taxon>Frankiaceae</taxon>
        <taxon>Pseudofrankia</taxon>
    </lineage>
</organism>
<evidence type="ECO:0000256" key="2">
    <source>
        <dbReference type="ARBA" id="ARBA00022475"/>
    </source>
</evidence>
<feature type="region of interest" description="Disordered" evidence="6">
    <location>
        <begin position="1"/>
        <end position="28"/>
    </location>
</feature>
<evidence type="ECO:0000256" key="3">
    <source>
        <dbReference type="ARBA" id="ARBA00022692"/>
    </source>
</evidence>
<evidence type="ECO:0000313" key="8">
    <source>
        <dbReference type="EMBL" id="ONH28047.1"/>
    </source>
</evidence>
<keyword evidence="5 7" id="KW-0472">Membrane</keyword>
<feature type="transmembrane region" description="Helical" evidence="7">
    <location>
        <begin position="42"/>
        <end position="63"/>
    </location>
</feature>
<dbReference type="GO" id="GO:0005886">
    <property type="term" value="C:plasma membrane"/>
    <property type="evidence" value="ECO:0007669"/>
    <property type="project" value="UniProtKB-SubCell"/>
</dbReference>
<keyword evidence="9" id="KW-1185">Reference proteome</keyword>
<keyword evidence="4 7" id="KW-1133">Transmembrane helix</keyword>
<dbReference type="STRING" id="1834516.BL253_20835"/>
<evidence type="ECO:0000256" key="7">
    <source>
        <dbReference type="SAM" id="Phobius"/>
    </source>
</evidence>
<keyword evidence="2" id="KW-1003">Cell membrane</keyword>
<evidence type="ECO:0000256" key="1">
    <source>
        <dbReference type="ARBA" id="ARBA00004651"/>
    </source>
</evidence>
<dbReference type="EMBL" id="MOMC01000043">
    <property type="protein sequence ID" value="ONH28047.1"/>
    <property type="molecule type" value="Genomic_DNA"/>
</dbReference>
<dbReference type="Proteomes" id="UP000188929">
    <property type="component" value="Unassembled WGS sequence"/>
</dbReference>
<dbReference type="RefSeq" id="WP_076818856.1">
    <property type="nucleotide sequence ID" value="NZ_MOMC01000043.1"/>
</dbReference>
<feature type="transmembrane region" description="Helical" evidence="7">
    <location>
        <begin position="241"/>
        <end position="262"/>
    </location>
</feature>
<dbReference type="OrthoDB" id="3676653at2"/>
<dbReference type="InterPro" id="IPR001851">
    <property type="entry name" value="ABC_transp_permease"/>
</dbReference>
<evidence type="ECO:0000256" key="5">
    <source>
        <dbReference type="ARBA" id="ARBA00023136"/>
    </source>
</evidence>
<dbReference type="AlphaFoldDB" id="A0A1V2I829"/>
<comment type="subcellular location">
    <subcellularLocation>
        <location evidence="1">Cell membrane</location>
        <topology evidence="1">Multi-pass membrane protein</topology>
    </subcellularLocation>
</comment>
<dbReference type="PANTHER" id="PTHR32196">
    <property type="entry name" value="ABC TRANSPORTER PERMEASE PROTEIN YPHD-RELATED-RELATED"/>
    <property type="match status" value="1"/>
</dbReference>
<feature type="transmembrane region" description="Helical" evidence="7">
    <location>
        <begin position="69"/>
        <end position="90"/>
    </location>
</feature>